<comment type="caution">
    <text evidence="4">The sequence shown here is derived from an EMBL/GenBank/DDBJ whole genome shotgun (WGS) entry which is preliminary data.</text>
</comment>
<evidence type="ECO:0000256" key="2">
    <source>
        <dbReference type="SAM" id="Phobius"/>
    </source>
</evidence>
<feature type="compositionally biased region" description="Basic and acidic residues" evidence="1">
    <location>
        <begin position="1"/>
        <end position="10"/>
    </location>
</feature>
<keyword evidence="2" id="KW-0812">Transmembrane</keyword>
<dbReference type="InterPro" id="IPR014529">
    <property type="entry name" value="UCP026631"/>
</dbReference>
<protein>
    <submittedName>
        <fullName evidence="4">PH domain-containing protein</fullName>
    </submittedName>
</protein>
<feature type="transmembrane region" description="Helical" evidence="2">
    <location>
        <begin position="464"/>
        <end position="481"/>
    </location>
</feature>
<evidence type="ECO:0000313" key="5">
    <source>
        <dbReference type="Proteomes" id="UP001596098"/>
    </source>
</evidence>
<evidence type="ECO:0000313" key="4">
    <source>
        <dbReference type="EMBL" id="MFC6152644.1"/>
    </source>
</evidence>
<accession>A0ABW1QT30</accession>
<sequence length="576" mass="61752">MNDPHADPHTEGVSPVHPPVGLPADRPADLPQDTWVTAAQGPEKQLPLWGAPDPGDDEGWERLSAKKLLLDPLSALKSMLFPLIALVFGASSGEWWIVVLMGGVVVIGTLGAIVPWFTHRFRVTDTRLQFRTGILSTNILSAPLERIRSVDLDANVLHRILGLRNIKIGTGVDDDRIELNGMEASRAEALRVFLLARREAAQTPATSVPTTVPDDAGIIDPGTATADAAAPPQTSAAAPARVLATIDWTWLRFAPFDLTRMAVVAAVVGFAFQILSENVIPASVLDSLDDQAARAAEAGAVLLVVSIVVGVVLAWLLLSVVGYVVQWWGLHLTSDRGTLTLSHGLLNTRSISVEEKRIRGVELQEPLLLRPVKGANLFTLATGVGSEGTTRVLPQAPTGVARRIGGEILTAADPMQVALLQHGPAARRRSHLRQQWFTLFLLVAGVVAHRLLSLDDDFAEIGMPVWVLMIPALLWAPVAVWRAQLGYAHLGHAISGEHLVAGSGTTTRTRTVLELDGIIGWNVDRTWFQRRLGLCTLTATTAAGSESVQILDVDEATAIRLVAACTPGMAAPFLAR</sequence>
<evidence type="ECO:0000256" key="1">
    <source>
        <dbReference type="SAM" id="MobiDB-lite"/>
    </source>
</evidence>
<organism evidence="4 5">
    <name type="scientific">Nocardioides yefusunii</name>
    <dbReference type="NCBI Taxonomy" id="2500546"/>
    <lineage>
        <taxon>Bacteria</taxon>
        <taxon>Bacillati</taxon>
        <taxon>Actinomycetota</taxon>
        <taxon>Actinomycetes</taxon>
        <taxon>Propionibacteriales</taxon>
        <taxon>Nocardioidaceae</taxon>
        <taxon>Nocardioides</taxon>
    </lineage>
</organism>
<keyword evidence="2" id="KW-1133">Transmembrane helix</keyword>
<proteinExistence type="predicted"/>
<reference evidence="5" key="1">
    <citation type="journal article" date="2019" name="Int. J. Syst. Evol. Microbiol.">
        <title>The Global Catalogue of Microorganisms (GCM) 10K type strain sequencing project: providing services to taxonomists for standard genome sequencing and annotation.</title>
        <authorList>
            <consortium name="The Broad Institute Genomics Platform"/>
            <consortium name="The Broad Institute Genome Sequencing Center for Infectious Disease"/>
            <person name="Wu L."/>
            <person name="Ma J."/>
        </authorList>
    </citation>
    <scope>NUCLEOTIDE SEQUENCE [LARGE SCALE GENOMIC DNA]</scope>
    <source>
        <strain evidence="5">DFY28</strain>
    </source>
</reference>
<dbReference type="PANTHER" id="PTHR34473">
    <property type="entry name" value="UPF0699 TRANSMEMBRANE PROTEIN YDBS"/>
    <property type="match status" value="1"/>
</dbReference>
<dbReference type="Proteomes" id="UP001596098">
    <property type="component" value="Unassembled WGS sequence"/>
</dbReference>
<evidence type="ECO:0000259" key="3">
    <source>
        <dbReference type="Pfam" id="PF03703"/>
    </source>
</evidence>
<feature type="region of interest" description="Disordered" evidence="1">
    <location>
        <begin position="1"/>
        <end position="52"/>
    </location>
</feature>
<feature type="domain" description="YdbS-like PH" evidence="3">
    <location>
        <begin position="116"/>
        <end position="191"/>
    </location>
</feature>
<dbReference type="PANTHER" id="PTHR34473:SF2">
    <property type="entry name" value="UPF0699 TRANSMEMBRANE PROTEIN YDBT"/>
    <property type="match status" value="1"/>
</dbReference>
<keyword evidence="2" id="KW-0472">Membrane</keyword>
<feature type="transmembrane region" description="Helical" evidence="2">
    <location>
        <begin position="261"/>
        <end position="280"/>
    </location>
</feature>
<feature type="transmembrane region" description="Helical" evidence="2">
    <location>
        <begin position="95"/>
        <end position="117"/>
    </location>
</feature>
<dbReference type="PIRSF" id="PIRSF026631">
    <property type="entry name" value="UCP026631"/>
    <property type="match status" value="1"/>
</dbReference>
<feature type="transmembrane region" description="Helical" evidence="2">
    <location>
        <begin position="300"/>
        <end position="325"/>
    </location>
</feature>
<dbReference type="InterPro" id="IPR005182">
    <property type="entry name" value="YdbS-like_PH"/>
</dbReference>
<feature type="domain" description="YdbS-like PH" evidence="3">
    <location>
        <begin position="487"/>
        <end position="560"/>
    </location>
</feature>
<keyword evidence="5" id="KW-1185">Reference proteome</keyword>
<name>A0ABW1QT30_9ACTN</name>
<dbReference type="RefSeq" id="WP_128219696.1">
    <property type="nucleotide sequence ID" value="NZ_CP034929.1"/>
</dbReference>
<dbReference type="Pfam" id="PF03703">
    <property type="entry name" value="bPH_2"/>
    <property type="match status" value="2"/>
</dbReference>
<feature type="transmembrane region" description="Helical" evidence="2">
    <location>
        <begin position="436"/>
        <end position="452"/>
    </location>
</feature>
<gene>
    <name evidence="4" type="ORF">ACFPWU_03060</name>
</gene>
<dbReference type="EMBL" id="JBHSQI010000002">
    <property type="protein sequence ID" value="MFC6152644.1"/>
    <property type="molecule type" value="Genomic_DNA"/>
</dbReference>